<accession>A0ABP3YMQ8</accession>
<dbReference type="Proteomes" id="UP001499967">
    <property type="component" value="Unassembled WGS sequence"/>
</dbReference>
<feature type="domain" description="HTH tetR-type" evidence="4">
    <location>
        <begin position="27"/>
        <end position="86"/>
    </location>
</feature>
<evidence type="ECO:0000256" key="1">
    <source>
        <dbReference type="ARBA" id="ARBA00023125"/>
    </source>
</evidence>
<dbReference type="InterPro" id="IPR045823">
    <property type="entry name" value="TetR_C_32"/>
</dbReference>
<dbReference type="RefSeq" id="WP_343945451.1">
    <property type="nucleotide sequence ID" value="NZ_BAAAHP010000209.1"/>
</dbReference>
<dbReference type="InterPro" id="IPR050109">
    <property type="entry name" value="HTH-type_TetR-like_transc_reg"/>
</dbReference>
<dbReference type="EMBL" id="BAAAHP010000209">
    <property type="protein sequence ID" value="GAA0899506.1"/>
    <property type="molecule type" value="Genomic_DNA"/>
</dbReference>
<dbReference type="Gene3D" id="1.10.357.10">
    <property type="entry name" value="Tetracycline Repressor, domain 2"/>
    <property type="match status" value="1"/>
</dbReference>
<dbReference type="SUPFAM" id="SSF46689">
    <property type="entry name" value="Homeodomain-like"/>
    <property type="match status" value="1"/>
</dbReference>
<dbReference type="PANTHER" id="PTHR30055">
    <property type="entry name" value="HTH-TYPE TRANSCRIPTIONAL REGULATOR RUTR"/>
    <property type="match status" value="1"/>
</dbReference>
<evidence type="ECO:0000313" key="5">
    <source>
        <dbReference type="EMBL" id="GAA0899506.1"/>
    </source>
</evidence>
<reference evidence="6" key="1">
    <citation type="journal article" date="2019" name="Int. J. Syst. Evol. Microbiol.">
        <title>The Global Catalogue of Microorganisms (GCM) 10K type strain sequencing project: providing services to taxonomists for standard genome sequencing and annotation.</title>
        <authorList>
            <consortium name="The Broad Institute Genomics Platform"/>
            <consortium name="The Broad Institute Genome Sequencing Center for Infectious Disease"/>
            <person name="Wu L."/>
            <person name="Ma J."/>
        </authorList>
    </citation>
    <scope>NUCLEOTIDE SEQUENCE [LARGE SCALE GENOMIC DNA]</scope>
    <source>
        <strain evidence="6">JCM 11117</strain>
    </source>
</reference>
<evidence type="ECO:0000256" key="2">
    <source>
        <dbReference type="PROSITE-ProRule" id="PRU00335"/>
    </source>
</evidence>
<dbReference type="InterPro" id="IPR001647">
    <property type="entry name" value="HTH_TetR"/>
</dbReference>
<dbReference type="Pfam" id="PF19344">
    <property type="entry name" value="TetR_C_32"/>
    <property type="match status" value="1"/>
</dbReference>
<name>A0ABP3YMQ8_9PSEU</name>
<protein>
    <submittedName>
        <fullName evidence="5">TetR/AcrR family transcriptional regulator</fullName>
    </submittedName>
</protein>
<gene>
    <name evidence="5" type="ORF">GCM10009559_64120</name>
</gene>
<evidence type="ECO:0000256" key="3">
    <source>
        <dbReference type="SAM" id="MobiDB-lite"/>
    </source>
</evidence>
<dbReference type="PROSITE" id="PS50977">
    <property type="entry name" value="HTH_TETR_2"/>
    <property type="match status" value="1"/>
</dbReference>
<keyword evidence="1 2" id="KW-0238">DNA-binding</keyword>
<comment type="caution">
    <text evidence="5">The sequence shown here is derived from an EMBL/GenBank/DDBJ whole genome shotgun (WGS) entry which is preliminary data.</text>
</comment>
<organism evidence="5 6">
    <name type="scientific">Pseudonocardia zijingensis</name>
    <dbReference type="NCBI Taxonomy" id="153376"/>
    <lineage>
        <taxon>Bacteria</taxon>
        <taxon>Bacillati</taxon>
        <taxon>Actinomycetota</taxon>
        <taxon>Actinomycetes</taxon>
        <taxon>Pseudonocardiales</taxon>
        <taxon>Pseudonocardiaceae</taxon>
        <taxon>Pseudonocardia</taxon>
    </lineage>
</organism>
<sequence length="239" mass="26161">MPERGAGSSVASSAADGRRTRWDAHRVRRREQIVRAALEVLAEAGPEFGLEQVAARAGISKPVVYRYYSDRAGLVAAMGERATAMLLERIVPALQADVAVLPRIRMSVGAFLAFADESPNVYRLLTRHAPDGGAGVARTAEEIVARVLAAVLVDAVPQLDLDAGVVEVWAHGVIGFVQKTTEWWLEQRTVTRDELTDRLTTLVWAQIDGLGRHHGVALDPDRRPARRPDLRYPAFTVLS</sequence>
<dbReference type="InterPro" id="IPR036271">
    <property type="entry name" value="Tet_transcr_reg_TetR-rel_C_sf"/>
</dbReference>
<dbReference type="SUPFAM" id="SSF48498">
    <property type="entry name" value="Tetracyclin repressor-like, C-terminal domain"/>
    <property type="match status" value="1"/>
</dbReference>
<feature type="DNA-binding region" description="H-T-H motif" evidence="2">
    <location>
        <begin position="49"/>
        <end position="68"/>
    </location>
</feature>
<proteinExistence type="predicted"/>
<dbReference type="InterPro" id="IPR009057">
    <property type="entry name" value="Homeodomain-like_sf"/>
</dbReference>
<keyword evidence="6" id="KW-1185">Reference proteome</keyword>
<evidence type="ECO:0000313" key="6">
    <source>
        <dbReference type="Proteomes" id="UP001499967"/>
    </source>
</evidence>
<dbReference type="Pfam" id="PF00440">
    <property type="entry name" value="TetR_N"/>
    <property type="match status" value="1"/>
</dbReference>
<evidence type="ECO:0000259" key="4">
    <source>
        <dbReference type="PROSITE" id="PS50977"/>
    </source>
</evidence>
<feature type="compositionally biased region" description="Low complexity" evidence="3">
    <location>
        <begin position="1"/>
        <end position="15"/>
    </location>
</feature>
<dbReference type="PANTHER" id="PTHR30055:SF160">
    <property type="entry name" value="TRANSCRIPTIONAL REGULATORY PROTEIN (PROBABLY ASNC-FAMILY)-RELATED"/>
    <property type="match status" value="1"/>
</dbReference>
<dbReference type="PRINTS" id="PR00455">
    <property type="entry name" value="HTHTETR"/>
</dbReference>
<feature type="region of interest" description="Disordered" evidence="3">
    <location>
        <begin position="1"/>
        <end position="23"/>
    </location>
</feature>